<dbReference type="NCBIfam" id="TIGR00738">
    <property type="entry name" value="rrf2_super"/>
    <property type="match status" value="1"/>
</dbReference>
<feature type="region of interest" description="Disordered" evidence="2">
    <location>
        <begin position="146"/>
        <end position="196"/>
    </location>
</feature>
<evidence type="ECO:0000256" key="2">
    <source>
        <dbReference type="SAM" id="MobiDB-lite"/>
    </source>
</evidence>
<evidence type="ECO:0000313" key="4">
    <source>
        <dbReference type="Proteomes" id="UP001501447"/>
    </source>
</evidence>
<protein>
    <recommendedName>
        <fullName evidence="5">Transcriptional regulator</fullName>
    </recommendedName>
</protein>
<sequence>MRMQISAKADYAVRSLVELAADSARPLTCESIASAQDIPFRFLKSVFRDLRREGLVRSQRGCEGGYWIARDPAAITVAEVLAAVDGDLFTVHGERPAELRHPGAAQGVADLWRRLAAGAEARLRATTIADLAAGAVPARGEAVGAAAADEEAAGPDVADSEAVRAGPARTPAAPGAEPRGVGPRGGPQVHEQAAPV</sequence>
<dbReference type="SUPFAM" id="SSF46785">
    <property type="entry name" value="Winged helix' DNA-binding domain"/>
    <property type="match status" value="1"/>
</dbReference>
<organism evidence="3 4">
    <name type="scientific">Streptomyces axinellae</name>
    <dbReference type="NCBI Taxonomy" id="552788"/>
    <lineage>
        <taxon>Bacteria</taxon>
        <taxon>Bacillati</taxon>
        <taxon>Actinomycetota</taxon>
        <taxon>Actinomycetes</taxon>
        <taxon>Kitasatosporales</taxon>
        <taxon>Streptomycetaceae</taxon>
        <taxon>Streptomyces</taxon>
    </lineage>
</organism>
<dbReference type="PANTHER" id="PTHR33221:SF5">
    <property type="entry name" value="HTH-TYPE TRANSCRIPTIONAL REGULATOR ISCR"/>
    <property type="match status" value="1"/>
</dbReference>
<proteinExistence type="predicted"/>
<dbReference type="InterPro" id="IPR030489">
    <property type="entry name" value="TR_Rrf2-type_CS"/>
</dbReference>
<dbReference type="PANTHER" id="PTHR33221">
    <property type="entry name" value="WINGED HELIX-TURN-HELIX TRANSCRIPTIONAL REGULATOR, RRF2 FAMILY"/>
    <property type="match status" value="1"/>
</dbReference>
<dbReference type="InterPro" id="IPR036388">
    <property type="entry name" value="WH-like_DNA-bd_sf"/>
</dbReference>
<keyword evidence="1" id="KW-0238">DNA-binding</keyword>
<gene>
    <name evidence="3" type="ORF">GCM10009863_28420</name>
</gene>
<evidence type="ECO:0000256" key="1">
    <source>
        <dbReference type="ARBA" id="ARBA00023125"/>
    </source>
</evidence>
<reference evidence="3 4" key="1">
    <citation type="journal article" date="2019" name="Int. J. Syst. Evol. Microbiol.">
        <title>The Global Catalogue of Microorganisms (GCM) 10K type strain sequencing project: providing services to taxonomists for standard genome sequencing and annotation.</title>
        <authorList>
            <consortium name="The Broad Institute Genomics Platform"/>
            <consortium name="The Broad Institute Genome Sequencing Center for Infectious Disease"/>
            <person name="Wu L."/>
            <person name="Ma J."/>
        </authorList>
    </citation>
    <scope>NUCLEOTIDE SEQUENCE [LARGE SCALE GENOMIC DNA]</scope>
    <source>
        <strain evidence="3 4">JCM 16373</strain>
    </source>
</reference>
<evidence type="ECO:0008006" key="5">
    <source>
        <dbReference type="Google" id="ProtNLM"/>
    </source>
</evidence>
<dbReference type="Gene3D" id="1.10.10.10">
    <property type="entry name" value="Winged helix-like DNA-binding domain superfamily/Winged helix DNA-binding domain"/>
    <property type="match status" value="1"/>
</dbReference>
<evidence type="ECO:0000313" key="3">
    <source>
        <dbReference type="EMBL" id="GAA2613021.1"/>
    </source>
</evidence>
<comment type="caution">
    <text evidence="3">The sequence shown here is derived from an EMBL/GenBank/DDBJ whole genome shotgun (WGS) entry which is preliminary data.</text>
</comment>
<dbReference type="Proteomes" id="UP001501447">
    <property type="component" value="Unassembled WGS sequence"/>
</dbReference>
<keyword evidence="4" id="KW-1185">Reference proteome</keyword>
<dbReference type="EMBL" id="BAAARJ010000008">
    <property type="protein sequence ID" value="GAA2613021.1"/>
    <property type="molecule type" value="Genomic_DNA"/>
</dbReference>
<dbReference type="PROSITE" id="PS51197">
    <property type="entry name" value="HTH_RRF2_2"/>
    <property type="match status" value="1"/>
</dbReference>
<dbReference type="InterPro" id="IPR000944">
    <property type="entry name" value="Tscrpt_reg_Rrf2"/>
</dbReference>
<name>A0ABN3Q2F4_9ACTN</name>
<accession>A0ABN3Q2F4</accession>
<dbReference type="Pfam" id="PF02082">
    <property type="entry name" value="Rrf2"/>
    <property type="match status" value="1"/>
</dbReference>
<dbReference type="InterPro" id="IPR036390">
    <property type="entry name" value="WH_DNA-bd_sf"/>
</dbReference>
<feature type="compositionally biased region" description="Low complexity" evidence="2">
    <location>
        <begin position="163"/>
        <end position="181"/>
    </location>
</feature>
<dbReference type="PROSITE" id="PS01332">
    <property type="entry name" value="HTH_RRF2_1"/>
    <property type="match status" value="1"/>
</dbReference>